<sequence length="358" mass="38097">MPNRPGESWKSRESAPGAQQGQPVPAVCKSLSARNGSCWSVTMKRTTVFLTTAVCMLALGHAPAIAQSEPKPEIHVIAPAANPTELRKQANDYVRRTGIANSSDPVARWLEPVCPKVVGINADHAQIVEARMREIAQVSGIKTAPLGCQGNIAVTFTNDARALMRQLAKKAPSRLAGLTPVQRDQLLTGDAPIRWWYNSRSQGADGMKTANSDSLLAGAQATDGNTFSTGIGGQSAIGHGNETVQAYRSTIIGTLAVRALFKATVVIDVKLAQGRSLDAVAAYAAMVAFAETTPTSQPMPNSILGLFDAGNVYTNPTDWDIALLRTLYSMPHARAGWKQRRMLVSAILNPSAAGDDQD</sequence>
<accession>A0A7V8U9N0</accession>
<keyword evidence="3" id="KW-1185">Reference proteome</keyword>
<evidence type="ECO:0000313" key="2">
    <source>
        <dbReference type="EMBL" id="MBA1375562.1"/>
    </source>
</evidence>
<dbReference type="Proteomes" id="UP000589292">
    <property type="component" value="Unassembled WGS sequence"/>
</dbReference>
<organism evidence="2 3">
    <name type="scientific">Sphingomonas ursincola</name>
    <dbReference type="NCBI Taxonomy" id="56361"/>
    <lineage>
        <taxon>Bacteria</taxon>
        <taxon>Pseudomonadati</taxon>
        <taxon>Pseudomonadota</taxon>
        <taxon>Alphaproteobacteria</taxon>
        <taxon>Sphingomonadales</taxon>
        <taxon>Sphingomonadaceae</taxon>
        <taxon>Sphingomonas</taxon>
    </lineage>
</organism>
<gene>
    <name evidence="2" type="ORF">FG486_14530</name>
</gene>
<comment type="caution">
    <text evidence="2">The sequence shown here is derived from an EMBL/GenBank/DDBJ whole genome shotgun (WGS) entry which is preliminary data.</text>
</comment>
<dbReference type="AlphaFoldDB" id="A0A7V8U9N0"/>
<name>A0A7V8U9N0_9SPHN</name>
<protein>
    <submittedName>
        <fullName evidence="2">Uncharacterized protein</fullName>
    </submittedName>
</protein>
<dbReference type="EMBL" id="VDES01000003">
    <property type="protein sequence ID" value="MBA1375562.1"/>
    <property type="molecule type" value="Genomic_DNA"/>
</dbReference>
<evidence type="ECO:0000256" key="1">
    <source>
        <dbReference type="SAM" id="MobiDB-lite"/>
    </source>
</evidence>
<reference evidence="2 3" key="1">
    <citation type="journal article" date="1994" name="Int. J. Syst. Bacteriol.">
        <title>Phylogenetic positions of novel aerobic, bacteriochlorophyll a-containing bacteria and description of Roseococcus thiosulfatophilus gen. nov., sp. nov., Erythromicrobium ramosum gen. nov., sp. nov., and Erythrobacter litoralis sp. nov.</title>
        <authorList>
            <person name="Yurkov V."/>
            <person name="Stackebrandt E."/>
            <person name="Holmes A."/>
            <person name="Fuerst J.A."/>
            <person name="Hugenholtz P."/>
            <person name="Golecki J."/>
            <person name="Gad'on N."/>
            <person name="Gorlenko V.M."/>
            <person name="Kompantseva E.I."/>
            <person name="Drews G."/>
        </authorList>
    </citation>
    <scope>NUCLEOTIDE SEQUENCE [LARGE SCALE GENOMIC DNA]</scope>
    <source>
        <strain evidence="2 3">KR-99</strain>
    </source>
</reference>
<evidence type="ECO:0000313" key="3">
    <source>
        <dbReference type="Proteomes" id="UP000589292"/>
    </source>
</evidence>
<dbReference type="RefSeq" id="WP_181268080.1">
    <property type="nucleotide sequence ID" value="NZ_BAAAGB010000001.1"/>
</dbReference>
<feature type="region of interest" description="Disordered" evidence="1">
    <location>
        <begin position="1"/>
        <end position="23"/>
    </location>
</feature>
<proteinExistence type="predicted"/>